<protein>
    <submittedName>
        <fullName evidence="2">Cadherin domain-containing protein</fullName>
    </submittedName>
</protein>
<proteinExistence type="predicted"/>
<evidence type="ECO:0000313" key="2">
    <source>
        <dbReference type="WBParaSite" id="JU765_v2.g15040.t1"/>
    </source>
</evidence>
<dbReference type="WBParaSite" id="JU765_v2.g15040.t1">
    <property type="protein sequence ID" value="JU765_v2.g15040.t1"/>
    <property type="gene ID" value="JU765_v2.g15040"/>
</dbReference>
<reference evidence="2" key="1">
    <citation type="submission" date="2022-11" db="UniProtKB">
        <authorList>
            <consortium name="WormBaseParasite"/>
        </authorList>
    </citation>
    <scope>IDENTIFICATION</scope>
</reference>
<evidence type="ECO:0000313" key="1">
    <source>
        <dbReference type="Proteomes" id="UP000887576"/>
    </source>
</evidence>
<name>A0AC34QCU7_9BILA</name>
<organism evidence="1 2">
    <name type="scientific">Panagrolaimus sp. JU765</name>
    <dbReference type="NCBI Taxonomy" id="591449"/>
    <lineage>
        <taxon>Eukaryota</taxon>
        <taxon>Metazoa</taxon>
        <taxon>Ecdysozoa</taxon>
        <taxon>Nematoda</taxon>
        <taxon>Chromadorea</taxon>
        <taxon>Rhabditida</taxon>
        <taxon>Tylenchina</taxon>
        <taxon>Panagrolaimomorpha</taxon>
        <taxon>Panagrolaimoidea</taxon>
        <taxon>Panagrolaimidae</taxon>
        <taxon>Panagrolaimus</taxon>
    </lineage>
</organism>
<dbReference type="Proteomes" id="UP000887576">
    <property type="component" value="Unplaced"/>
</dbReference>
<accession>A0AC34QCU7</accession>
<sequence>MKNTWLRNLFFVGIFVLQIQNSLQDECTFPESEVEPFFFDVRADTQIDSIIVDTVVEPPDAQLYIVNVRSNNIPDVDFTEKFRIAQRSNGQFMILNKDFLLLPDYPSYVNETFLYMTIVCNGKAYPLITVRVKNYNSYTPKFYNLPYQVELPSNAPVNTFVDTPIIALDRDPYWTYDIKFSIVSGQYSDEFALVPSRTESQKLKSLPNHFKINTKWNPEQLPPVVKLHVQRPPRHHEYNLNISATDNGSPPRTTFANLRVIVGESKLDQYLKFTQPEYFANFSKLMTVDTEIIPHMPMTAQLTETAPKYLFRRNRIMYELIDSDYSDYFLLDHRTAQLTVRKRLSNDIPSTFALKIKGFVESEPSVEAITTLSLTDIADRTLTYFSKCFYEIKLQENAYPDTKVIKLLIHGEPDQIELVNGTDYFRIDSLGQIYVSRPLDRERTSVFVFQAKLTDKNRRYLPDARLCQVATITVNVEDVNDHTPRFEKSNYVFYADENPYNNTEIGTLKAFDDDKGEFGKLRYRLLSDDAENLPFMLYQSNGVATLYYVTKFREFHPEKIYSFPVEAYDNHDNPRSARVSVQVIFQPKPDYDVEESTAPHVLAAPNLSLESRESKEKSIDPVPVTVERQEQKPSPKVAHKSYPKSIIRPMSALNNPVHEKFEYDHYKFLLYGQLQEGQYVGTIRIPSQIPNVKYELEPGIRGFFDINPSQGHITIDTRLLEEEYEEVRFTALAKRDNRIVANALVTVILDDSVSIYELTPRFEQSLYRFEIEENEESAVIGTVQAHHRAEEINNDKIIYSLTDTEDAEFFTIDENTGKISNLEEFDREKKHLYKIGIVGCLKSNSSSCGECEAAIVILDTNDNAPKFEETPYKVTISTDIASGTEIVTLKATDADLGRNSQVKYQLISNGNGNFEIDESTGEITYVGLETLNVNRRFNLRARAVDNGTPQMSSETTVVINIGVQNMNPNAPEFKDFRYEVQLPAIVPPNMKIVTVEATDPDEGREGEILYRLREDPDPRQNRILQLFKLDEQTGELWSKQTIHGETDGPLIQLVVEAHDQSFEFPRKAETVVMIRFQEMKSPKLEFVPLPKTVFISNEKQVGSEIIAISAKTASENDQHKVRYSIDQPTDADYFDTPANTGSLRVKNKLVQGRFPITLIAFIPGTPLNASHNMMVVVMTDRDKYPVFEKLGYEMTVPISAAFPVKLDPLNATLSTGHIEYSLYQSERLPKGISVDKMTGQLTIFEEFVSAFDGIGNVFVVIRARNIDWPSFYSDVGVTLVLSDTSTALTFKAKLYRLVITENKQQGTTLEPAIEVQNAAEIGDIHYFVEPNDSLFAINNEGVLYLKKTIDLEELPHNSQGIIDLTVIAVHGDDRATTKVQIKIEDENEFSPVFLEEQYDFEIRHQPEDGEIIGKIRAIDEDFTDRDNVKYEILERSGAASSMVNILPNGSIVKKPGETFRNGIYEMIVQAIDYVGHNTEVVVSFYVQLESTSTPSNQHIDENWDIKDNKVVGNKFAIYGLPNARWQFVIANGNDDGMFELREINETAAEIEVVAEPSKVSSPTRKLAVEIINLDNPQQTMMEKINVDLSQAVANKIPKFIGEAEDKEVKLTPDFNPNAVIITAKAVQQSANDKITYSLTENPDGMFEINPKTGEISFARNNKLKLSGVYQLRVKATAKNPKTNSEYSAEEVYVVEIMPISTLGIPSTEITRIFSEITAEAEKTTTKIVPTQTLPPLPSTVITETTTKTVPSTVTTESTTRTVSSTVPSSTIPPKTELPTPSTTEAPKIVPLLGFESPQYSFMVDNARRGSKIGELQISDAQTLGTSLKFQVEPAEMAKLFRVDEETREIFLVQIPENSEELQEFVFNVTVFDAKDPRRQNQTEVSVTMIPFETPDLPGAPDSDNQNNDEFSRVDSTTKSSFNLNTPASLATLPTSVTESSGRTNSADESAPSAKPISPVSTSPQTLTVEDLKFSTTEFTAMLPEGKYGSTIVKLKPFNLNHNMPPGVRYQIDAFSLQNNETLPFSIREDNGDLIAFGELDREHISSYEFIVTAVSKADPSIVDSALIEVKITDVNDNIPEFVNPQHTAALSSDAPIGTVVANFAVNDPDEGPSGTINFSLEGEYSDYFAISSAGTLIIAKSLENLHDKISLTVVANDGGRPSLRNAHLLEIELYSQSHAKPEFKEPEYNSLLSPDAVRGQFITHVVAGTGNLTYSLDNTFSDLFVVDNNGQVTLGRTPLYSERNKYYTVNLTATDAKGDSSATLLTIFLEAPITTTSPPPTTTNDGLMNCYFEPKIYNASIRENTNGKQKLTQVFAKCRNLPKDAQIVYFIHQGAEEFEINETTGELFVNGPLDRENRTLHFVIVNITILVPEALEGGGSRTLRQSSPIIEYAKSKLDENQALVVVRVIDENDHTPKFTRVNSKGEYVFAVDWQTKPPQPVARIQAVDEDEKPVIKYSMSTSSDYFTLNSTSGVITLVQSLEYVDDIAFNFEITANDGEKEAKTKVSIYPLSPGNNVVVVVVNNPPEEIDELAVSRELTQLLQMDTRILAKQVYMDEQKKVHPDKSHLLIYALKKETHEPLPALELKTMLEQIKPEFETTAHMKMASITVPEVSSKVQMSNWEILILIIALILLISACLTCIFLLKCFKRRAALAKSDAEYMVDAESTGPRPYNVELISRKTAQTMLASRELPNPFEDAKLSQQSNTEPPPLPSTKPPNISITTAST</sequence>